<comment type="caution">
    <text evidence="6">The sequence shown here is derived from an EMBL/GenBank/DDBJ whole genome shotgun (WGS) entry which is preliminary data.</text>
</comment>
<accession>A0A179IK32</accession>
<dbReference type="InterPro" id="IPR032781">
    <property type="entry name" value="ABC_tran_Xtn"/>
</dbReference>
<keyword evidence="3" id="KW-0067">ATP-binding</keyword>
<dbReference type="InterPro" id="IPR027417">
    <property type="entry name" value="P-loop_NTPase"/>
</dbReference>
<protein>
    <recommendedName>
        <fullName evidence="5">ABC transporter domain-containing protein</fullName>
    </recommendedName>
</protein>
<dbReference type="InterPro" id="IPR003593">
    <property type="entry name" value="AAA+_ATPase"/>
</dbReference>
<proteinExistence type="predicted"/>
<dbReference type="Proteomes" id="UP000243081">
    <property type="component" value="Unassembled WGS sequence"/>
</dbReference>
<dbReference type="PANTHER" id="PTHR19211:SF135">
    <property type="entry name" value="ATPASE, PUTATIVE (AFU_ORTHOLOGUE AFUA_1G16440)-RELATED"/>
    <property type="match status" value="1"/>
</dbReference>
<dbReference type="SUPFAM" id="SSF52540">
    <property type="entry name" value="P-loop containing nucleoside triphosphate hydrolases"/>
    <property type="match status" value="1"/>
</dbReference>
<reference evidence="6 7" key="1">
    <citation type="submission" date="2016-03" db="EMBL/GenBank/DDBJ databases">
        <title>Fine-scale spatial genetic structure of a fungal parasite of coffee scale insects.</title>
        <authorList>
            <person name="Jackson D."/>
            <person name="Zemenick K.A."/>
            <person name="Malloure B."/>
            <person name="Quandt C.A."/>
            <person name="James T.Y."/>
        </authorList>
    </citation>
    <scope>NUCLEOTIDE SEQUENCE [LARGE SCALE GENOMIC DNA]</scope>
    <source>
        <strain evidence="6 7">UM487</strain>
    </source>
</reference>
<evidence type="ECO:0000313" key="7">
    <source>
        <dbReference type="Proteomes" id="UP000243081"/>
    </source>
</evidence>
<keyword evidence="2" id="KW-0547">Nucleotide-binding</keyword>
<dbReference type="OrthoDB" id="2110130at2759"/>
<dbReference type="PANTHER" id="PTHR19211">
    <property type="entry name" value="ATP-BINDING TRANSPORT PROTEIN-RELATED"/>
    <property type="match status" value="1"/>
</dbReference>
<feature type="non-terminal residue" evidence="6">
    <location>
        <position position="508"/>
    </location>
</feature>
<dbReference type="OMA" id="FHIDAAN"/>
<dbReference type="GO" id="GO:0016887">
    <property type="term" value="F:ATP hydrolysis activity"/>
    <property type="evidence" value="ECO:0007669"/>
    <property type="project" value="InterPro"/>
</dbReference>
<evidence type="ECO:0000256" key="1">
    <source>
        <dbReference type="ARBA" id="ARBA00022737"/>
    </source>
</evidence>
<dbReference type="PROSITE" id="PS50893">
    <property type="entry name" value="ABC_TRANSPORTER_2"/>
    <property type="match status" value="1"/>
</dbReference>
<feature type="domain" description="ABC transporter" evidence="5">
    <location>
        <begin position="48"/>
        <end position="382"/>
    </location>
</feature>
<dbReference type="EMBL" id="LUKN01000556">
    <property type="protein sequence ID" value="OAR02715.1"/>
    <property type="molecule type" value="Genomic_DNA"/>
</dbReference>
<sequence>MTSMASESVATILCTSKQTRFHIDAANYRELDIDGVNITIVGGAKSGTPAKGRSKARTEGLEILSGAKLRLKEGHRYALVGRNGTGKSTLLKAIAEKLIPGIPEDSRIAILQQTKLQDGESKKEHSPESKMNTRQEVIERATSRSAIEQDIQTLSDGVNSTDPFAPVRAVRNLKHHRLQKRHFLLDKDARLRSGARGMAARKALVAIEKVVAESQEQVDQPSEEITPETLQEETQEAADMLADLQIQVEPSRVSEIETRARRILTGLGFTEEVMEKPLSSLSGGWHMRASLATVLLQDADILILDEPTNFLDLLGIIWLQKYLESVGDADKPPTLILVSHDRDFISLCTDLLILRDKDLTYFHGDLPTFEASRAERKEHLVKLKEAQDKQKAHIEKTIAQNLKAGRQNDDQNKIRQAKSRQKKLDDRWGMQTNARGHRFRLNDQAGFFHTSHQAIEIPPDERQVVLSLPAPPDLRFPGSLISLESASFRYARTGSYVVKNVNLTVGMG</sequence>
<keyword evidence="7" id="KW-1185">Reference proteome</keyword>
<dbReference type="AlphaFoldDB" id="A0A179IK32"/>
<dbReference type="InterPro" id="IPR050611">
    <property type="entry name" value="ABCF"/>
</dbReference>
<evidence type="ECO:0000259" key="5">
    <source>
        <dbReference type="PROSITE" id="PS50893"/>
    </source>
</evidence>
<name>A0A179IK32_CORDF</name>
<evidence type="ECO:0000256" key="4">
    <source>
        <dbReference type="SAM" id="MobiDB-lite"/>
    </source>
</evidence>
<dbReference type="Pfam" id="PF00005">
    <property type="entry name" value="ABC_tran"/>
    <property type="match status" value="1"/>
</dbReference>
<evidence type="ECO:0000313" key="6">
    <source>
        <dbReference type="EMBL" id="OAR02715.1"/>
    </source>
</evidence>
<evidence type="ECO:0000256" key="2">
    <source>
        <dbReference type="ARBA" id="ARBA00022741"/>
    </source>
</evidence>
<dbReference type="GO" id="GO:0005524">
    <property type="term" value="F:ATP binding"/>
    <property type="evidence" value="ECO:0007669"/>
    <property type="project" value="UniProtKB-KW"/>
</dbReference>
<keyword evidence="1" id="KW-0677">Repeat</keyword>
<dbReference type="Gene3D" id="3.40.50.300">
    <property type="entry name" value="P-loop containing nucleotide triphosphate hydrolases"/>
    <property type="match status" value="1"/>
</dbReference>
<evidence type="ECO:0000256" key="3">
    <source>
        <dbReference type="ARBA" id="ARBA00022840"/>
    </source>
</evidence>
<dbReference type="Pfam" id="PF12848">
    <property type="entry name" value="ABC_tran_Xtn"/>
    <property type="match status" value="1"/>
</dbReference>
<gene>
    <name evidence="6" type="ORF">LLEC1_08076</name>
</gene>
<feature type="region of interest" description="Disordered" evidence="4">
    <location>
        <begin position="115"/>
        <end position="135"/>
    </location>
</feature>
<organism evidence="6 7">
    <name type="scientific">Cordyceps confragosa</name>
    <name type="common">Lecanicillium lecanii</name>
    <dbReference type="NCBI Taxonomy" id="2714763"/>
    <lineage>
        <taxon>Eukaryota</taxon>
        <taxon>Fungi</taxon>
        <taxon>Dikarya</taxon>
        <taxon>Ascomycota</taxon>
        <taxon>Pezizomycotina</taxon>
        <taxon>Sordariomycetes</taxon>
        <taxon>Hypocreomycetidae</taxon>
        <taxon>Hypocreales</taxon>
        <taxon>Cordycipitaceae</taxon>
        <taxon>Akanthomyces</taxon>
    </lineage>
</organism>
<dbReference type="InterPro" id="IPR003439">
    <property type="entry name" value="ABC_transporter-like_ATP-bd"/>
</dbReference>
<feature type="compositionally biased region" description="Basic and acidic residues" evidence="4">
    <location>
        <begin position="117"/>
        <end position="135"/>
    </location>
</feature>
<dbReference type="SMART" id="SM00382">
    <property type="entry name" value="AAA"/>
    <property type="match status" value="1"/>
</dbReference>